<evidence type="ECO:0000256" key="2">
    <source>
        <dbReference type="ARBA" id="ARBA00022642"/>
    </source>
</evidence>
<dbReference type="Gene3D" id="3.40.50.620">
    <property type="entry name" value="HUPs"/>
    <property type="match status" value="1"/>
</dbReference>
<keyword evidence="11" id="KW-1185">Reference proteome</keyword>
<keyword evidence="6" id="KW-0067">ATP-binding</keyword>
<evidence type="ECO:0000256" key="8">
    <source>
        <dbReference type="ARBA" id="ARBA00049001"/>
    </source>
</evidence>
<dbReference type="GO" id="GO:0005524">
    <property type="term" value="F:ATP binding"/>
    <property type="evidence" value="ECO:0007669"/>
    <property type="project" value="UniProtKB-KW"/>
</dbReference>
<dbReference type="Pfam" id="PF01467">
    <property type="entry name" value="CTP_transf_like"/>
    <property type="match status" value="1"/>
</dbReference>
<proteinExistence type="predicted"/>
<keyword evidence="5" id="KW-0547">Nucleotide-binding</keyword>
<dbReference type="PANTHER" id="PTHR31285:SF0">
    <property type="entry name" value="NICOTINAMIDE MONONUCLEOTIDE ADENYLYLTRANSFERASE"/>
    <property type="match status" value="1"/>
</dbReference>
<dbReference type="Proteomes" id="UP000730481">
    <property type="component" value="Unassembled WGS sequence"/>
</dbReference>
<dbReference type="EMBL" id="PVQB02000037">
    <property type="protein sequence ID" value="KAF4344886.1"/>
    <property type="molecule type" value="Genomic_DNA"/>
</dbReference>
<dbReference type="InterPro" id="IPR004821">
    <property type="entry name" value="Cyt_trans-like"/>
</dbReference>
<dbReference type="GO" id="GO:0000309">
    <property type="term" value="F:nicotinamide-nucleotide adenylyltransferase activity"/>
    <property type="evidence" value="ECO:0007669"/>
    <property type="project" value="UniProtKB-EC"/>
</dbReference>
<comment type="pathway">
    <text evidence="1">Cofactor biosynthesis; NAD(+) biosynthesis.</text>
</comment>
<name>A0A9P5ATU5_9HYPO</name>
<accession>A0A9P5ATU5</accession>
<dbReference type="CDD" id="cd02165">
    <property type="entry name" value="NMNAT"/>
    <property type="match status" value="1"/>
</dbReference>
<gene>
    <name evidence="10" type="ORF">FBEOM_1172</name>
</gene>
<comment type="caution">
    <text evidence="10">The sequence shown here is derived from an EMBL/GenBank/DDBJ whole genome shotgun (WGS) entry which is preliminary data.</text>
</comment>
<dbReference type="SUPFAM" id="SSF52374">
    <property type="entry name" value="Nucleotidylyl transferase"/>
    <property type="match status" value="1"/>
</dbReference>
<dbReference type="GO" id="GO:0009435">
    <property type="term" value="P:NAD+ biosynthetic process"/>
    <property type="evidence" value="ECO:0007669"/>
    <property type="project" value="InterPro"/>
</dbReference>
<keyword evidence="3" id="KW-0808">Transferase</keyword>
<dbReference type="InterPro" id="IPR014729">
    <property type="entry name" value="Rossmann-like_a/b/a_fold"/>
</dbReference>
<dbReference type="InterPro" id="IPR005248">
    <property type="entry name" value="NadD/NMNAT"/>
</dbReference>
<evidence type="ECO:0000256" key="6">
    <source>
        <dbReference type="ARBA" id="ARBA00022840"/>
    </source>
</evidence>
<sequence>MSAKNSTQNKMPLIEARSLVSSFSRALSSFQSSQDSFRILCTLPHTSNVPAQRRPSRPLRNLVILDSSFNPPTLAHASMARSALRLEGEKRLMLLLSVNNADKAPKPASFPIRLSMMEAMGRELLDEGVEIDVAVTTMPFFHDKAKAIADSGFYASEDEHQPTQIFLAGFDTIIRIFNPKYYNDGIQTALGPFFEKCKVRVTTRPDKTWGGVDEQRAWLTKQRVREVGGGESWVERVEMVEGRECDGDVSSSRVREVVKSGEGSLDGLVGDEVRGWIEREALYRDREENL</sequence>
<evidence type="ECO:0000313" key="11">
    <source>
        <dbReference type="Proteomes" id="UP000730481"/>
    </source>
</evidence>
<dbReference type="GO" id="GO:0005634">
    <property type="term" value="C:nucleus"/>
    <property type="evidence" value="ECO:0007669"/>
    <property type="project" value="TreeGrafter"/>
</dbReference>
<reference evidence="10" key="1">
    <citation type="journal article" date="2017" name="Mycologia">
        <title>Fusarium algeriense, sp. nov., a novel toxigenic crown rot pathogen of durum wheat from Algeria is nested in the Fusarium burgessii species complex.</title>
        <authorList>
            <person name="Laraba I."/>
            <person name="Keddad A."/>
            <person name="Boureghda H."/>
            <person name="Abdallah N."/>
            <person name="Vaughan M.M."/>
            <person name="Proctor R.H."/>
            <person name="Busman M."/>
            <person name="O'Donnell K."/>
        </authorList>
    </citation>
    <scope>NUCLEOTIDE SEQUENCE</scope>
    <source>
        <strain evidence="10">NRRL 25174</strain>
    </source>
</reference>
<reference evidence="10" key="2">
    <citation type="submission" date="2020-02" db="EMBL/GenBank/DDBJ databases">
        <title>Identification and distribution of gene clusters putatively required for synthesis of sphingolipid metabolism inhibitors in phylogenetically diverse species of the filamentous fungus Fusarium.</title>
        <authorList>
            <person name="Kim H.-S."/>
            <person name="Busman M."/>
            <person name="Brown D.W."/>
            <person name="Divon H."/>
            <person name="Uhlig S."/>
            <person name="Proctor R.H."/>
        </authorList>
    </citation>
    <scope>NUCLEOTIDE SEQUENCE</scope>
    <source>
        <strain evidence="10">NRRL 25174</strain>
    </source>
</reference>
<protein>
    <submittedName>
        <fullName evidence="10">Cytidylyltransferase family</fullName>
    </submittedName>
</protein>
<evidence type="ECO:0000313" key="10">
    <source>
        <dbReference type="EMBL" id="KAF4344886.1"/>
    </source>
</evidence>
<dbReference type="GO" id="GO:0005737">
    <property type="term" value="C:cytoplasm"/>
    <property type="evidence" value="ECO:0007669"/>
    <property type="project" value="TreeGrafter"/>
</dbReference>
<keyword evidence="4 10" id="KW-0548">Nucleotidyltransferase</keyword>
<keyword evidence="7" id="KW-0520">NAD</keyword>
<dbReference type="OrthoDB" id="5591297at2759"/>
<evidence type="ECO:0000256" key="4">
    <source>
        <dbReference type="ARBA" id="ARBA00022695"/>
    </source>
</evidence>
<dbReference type="PANTHER" id="PTHR31285">
    <property type="entry name" value="NICOTINAMIDE MONONUCLEOTIDE ADENYLYLTRANSFERASE"/>
    <property type="match status" value="1"/>
</dbReference>
<evidence type="ECO:0000259" key="9">
    <source>
        <dbReference type="Pfam" id="PF01467"/>
    </source>
</evidence>
<evidence type="ECO:0000256" key="3">
    <source>
        <dbReference type="ARBA" id="ARBA00022679"/>
    </source>
</evidence>
<evidence type="ECO:0000256" key="7">
    <source>
        <dbReference type="ARBA" id="ARBA00023027"/>
    </source>
</evidence>
<dbReference type="GO" id="GO:0016887">
    <property type="term" value="F:ATP hydrolysis activity"/>
    <property type="evidence" value="ECO:0007669"/>
    <property type="project" value="TreeGrafter"/>
</dbReference>
<organism evidence="10 11">
    <name type="scientific">Fusarium beomiforme</name>
    <dbReference type="NCBI Taxonomy" id="44412"/>
    <lineage>
        <taxon>Eukaryota</taxon>
        <taxon>Fungi</taxon>
        <taxon>Dikarya</taxon>
        <taxon>Ascomycota</taxon>
        <taxon>Pezizomycotina</taxon>
        <taxon>Sordariomycetes</taxon>
        <taxon>Hypocreomycetidae</taxon>
        <taxon>Hypocreales</taxon>
        <taxon>Nectriaceae</taxon>
        <taxon>Fusarium</taxon>
        <taxon>Fusarium burgessii species complex</taxon>
    </lineage>
</organism>
<dbReference type="AlphaFoldDB" id="A0A9P5ATU5"/>
<comment type="catalytic activity">
    <reaction evidence="8">
        <text>beta-nicotinamide D-ribonucleotide + ATP + H(+) = diphosphate + NAD(+)</text>
        <dbReference type="Rhea" id="RHEA:21360"/>
        <dbReference type="ChEBI" id="CHEBI:14649"/>
        <dbReference type="ChEBI" id="CHEBI:15378"/>
        <dbReference type="ChEBI" id="CHEBI:30616"/>
        <dbReference type="ChEBI" id="CHEBI:33019"/>
        <dbReference type="ChEBI" id="CHEBI:57540"/>
        <dbReference type="EC" id="2.7.7.1"/>
    </reaction>
</comment>
<evidence type="ECO:0000256" key="5">
    <source>
        <dbReference type="ARBA" id="ARBA00022741"/>
    </source>
</evidence>
<evidence type="ECO:0000256" key="1">
    <source>
        <dbReference type="ARBA" id="ARBA00004790"/>
    </source>
</evidence>
<feature type="domain" description="Cytidyltransferase-like" evidence="9">
    <location>
        <begin position="66"/>
        <end position="256"/>
    </location>
</feature>
<keyword evidence="2" id="KW-0662">Pyridine nucleotide biosynthesis</keyword>